<keyword evidence="3" id="KW-1185">Reference proteome</keyword>
<dbReference type="EMBL" id="MU004235">
    <property type="protein sequence ID" value="KAF2669205.1"/>
    <property type="molecule type" value="Genomic_DNA"/>
</dbReference>
<protein>
    <submittedName>
        <fullName evidence="2">Uncharacterized protein</fullName>
    </submittedName>
</protein>
<sequence>MLLCPSISVPAANELSYHDQPVSVPSLYMLFLVFTLATCSSQPMRLLENSGILLVKSLKLLRPMYEFKGPHVGLYSISHVWRKTAFHYSFRMFGYPLARLAHGGPHGKTSSATRSTSSRTMGITTKTESCAGK</sequence>
<reference evidence="2" key="1">
    <citation type="journal article" date="2020" name="Stud. Mycol.">
        <title>101 Dothideomycetes genomes: a test case for predicting lifestyles and emergence of pathogens.</title>
        <authorList>
            <person name="Haridas S."/>
            <person name="Albert R."/>
            <person name="Binder M."/>
            <person name="Bloem J."/>
            <person name="Labutti K."/>
            <person name="Salamov A."/>
            <person name="Andreopoulos B."/>
            <person name="Baker S."/>
            <person name="Barry K."/>
            <person name="Bills G."/>
            <person name="Bluhm B."/>
            <person name="Cannon C."/>
            <person name="Castanera R."/>
            <person name="Culley D."/>
            <person name="Daum C."/>
            <person name="Ezra D."/>
            <person name="Gonzalez J."/>
            <person name="Henrissat B."/>
            <person name="Kuo A."/>
            <person name="Liang C."/>
            <person name="Lipzen A."/>
            <person name="Lutzoni F."/>
            <person name="Magnuson J."/>
            <person name="Mondo S."/>
            <person name="Nolan M."/>
            <person name="Ohm R."/>
            <person name="Pangilinan J."/>
            <person name="Park H.-J."/>
            <person name="Ramirez L."/>
            <person name="Alfaro M."/>
            <person name="Sun H."/>
            <person name="Tritt A."/>
            <person name="Yoshinaga Y."/>
            <person name="Zwiers L.-H."/>
            <person name="Turgeon B."/>
            <person name="Goodwin S."/>
            <person name="Spatafora J."/>
            <person name="Crous P."/>
            <person name="Grigoriev I."/>
        </authorList>
    </citation>
    <scope>NUCLEOTIDE SEQUENCE</scope>
    <source>
        <strain evidence="2">CBS 115976</strain>
    </source>
</reference>
<name>A0A6A6UAC5_9PEZI</name>
<feature type="compositionally biased region" description="Polar residues" evidence="1">
    <location>
        <begin position="121"/>
        <end position="133"/>
    </location>
</feature>
<gene>
    <name evidence="2" type="ORF">BT63DRAFT_254032</name>
</gene>
<accession>A0A6A6UAC5</accession>
<organism evidence="2 3">
    <name type="scientific">Microthyrium microscopicum</name>
    <dbReference type="NCBI Taxonomy" id="703497"/>
    <lineage>
        <taxon>Eukaryota</taxon>
        <taxon>Fungi</taxon>
        <taxon>Dikarya</taxon>
        <taxon>Ascomycota</taxon>
        <taxon>Pezizomycotina</taxon>
        <taxon>Dothideomycetes</taxon>
        <taxon>Dothideomycetes incertae sedis</taxon>
        <taxon>Microthyriales</taxon>
        <taxon>Microthyriaceae</taxon>
        <taxon>Microthyrium</taxon>
    </lineage>
</organism>
<proteinExistence type="predicted"/>
<evidence type="ECO:0000313" key="2">
    <source>
        <dbReference type="EMBL" id="KAF2669205.1"/>
    </source>
</evidence>
<feature type="compositionally biased region" description="Low complexity" evidence="1">
    <location>
        <begin position="109"/>
        <end position="120"/>
    </location>
</feature>
<evidence type="ECO:0000313" key="3">
    <source>
        <dbReference type="Proteomes" id="UP000799302"/>
    </source>
</evidence>
<dbReference type="AlphaFoldDB" id="A0A6A6UAC5"/>
<feature type="region of interest" description="Disordered" evidence="1">
    <location>
        <begin position="105"/>
        <end position="133"/>
    </location>
</feature>
<dbReference type="Proteomes" id="UP000799302">
    <property type="component" value="Unassembled WGS sequence"/>
</dbReference>
<evidence type="ECO:0000256" key="1">
    <source>
        <dbReference type="SAM" id="MobiDB-lite"/>
    </source>
</evidence>